<proteinExistence type="predicted"/>
<name>G8Y1M4_PICSO</name>
<protein>
    <submittedName>
        <fullName evidence="1">Piso0_005236 protein</fullName>
    </submittedName>
</protein>
<accession>G8Y1M4</accession>
<gene>
    <name evidence="1" type="primary">Piso0_005236</name>
    <name evidence="1" type="ORF">GNLVRS01_PISO0N10727g</name>
</gene>
<dbReference type="Proteomes" id="UP000005222">
    <property type="component" value="Chromosome N"/>
</dbReference>
<dbReference type="InParanoid" id="G8Y1M4"/>
<dbReference type="HOGENOM" id="CLU_2886590_0_0_1"/>
<reference evidence="1 2" key="1">
    <citation type="journal article" date="2012" name="G3 (Bethesda)">
        <title>Pichia sorbitophila, an interspecies yeast hybrid reveals early steps of genome resolution following polyploidization.</title>
        <authorList>
            <person name="Leh Louis V."/>
            <person name="Despons L."/>
            <person name="Friedrich A."/>
            <person name="Martin T."/>
            <person name="Durrens P."/>
            <person name="Casaregola S."/>
            <person name="Neuveglise C."/>
            <person name="Fairhead C."/>
            <person name="Marck C."/>
            <person name="Cruz J.A."/>
            <person name="Straub M.L."/>
            <person name="Kugler V."/>
            <person name="Sacerdot C."/>
            <person name="Uzunov Z."/>
            <person name="Thierry A."/>
            <person name="Weiss S."/>
            <person name="Bleykasten C."/>
            <person name="De Montigny J."/>
            <person name="Jacques N."/>
            <person name="Jung P."/>
            <person name="Lemaire M."/>
            <person name="Mallet S."/>
            <person name="Morel G."/>
            <person name="Richard G.F."/>
            <person name="Sarkar A."/>
            <person name="Savel G."/>
            <person name="Schacherer J."/>
            <person name="Seret M.L."/>
            <person name="Talla E."/>
            <person name="Samson G."/>
            <person name="Jubin C."/>
            <person name="Poulain J."/>
            <person name="Vacherie B."/>
            <person name="Barbe V."/>
            <person name="Pelletier E."/>
            <person name="Sherman D.J."/>
            <person name="Westhof E."/>
            <person name="Weissenbach J."/>
            <person name="Baret P.V."/>
            <person name="Wincker P."/>
            <person name="Gaillardin C."/>
            <person name="Dujon B."/>
            <person name="Souciet J.L."/>
        </authorList>
    </citation>
    <scope>NUCLEOTIDE SEQUENCE [LARGE SCALE GENOMIC DNA]</scope>
    <source>
        <strain evidence="2">ATCC MYA-4447 / BCRC 22081 / CBS 7064 / NBRC 10061 / NRRL Y-12695</strain>
    </source>
</reference>
<dbReference type="EMBL" id="FO082046">
    <property type="protein sequence ID" value="CCE86727.1"/>
    <property type="molecule type" value="Genomic_DNA"/>
</dbReference>
<sequence length="63" mass="6991">MTNYQPVICCFASKNIPAGSSKSTLKDDTKIHNNCHLRKLLLEVILALSDPDFLHLIAIALKL</sequence>
<dbReference type="AlphaFoldDB" id="G8Y1M4"/>
<evidence type="ECO:0000313" key="1">
    <source>
        <dbReference type="EMBL" id="CCE86727.1"/>
    </source>
</evidence>
<keyword evidence="2" id="KW-1185">Reference proteome</keyword>
<evidence type="ECO:0000313" key="2">
    <source>
        <dbReference type="Proteomes" id="UP000005222"/>
    </source>
</evidence>
<organism evidence="1 2">
    <name type="scientific">Pichia sorbitophila (strain ATCC MYA-4447 / BCRC 22081 / CBS 7064 / NBRC 10061 / NRRL Y-12695)</name>
    <name type="common">Hybrid yeast</name>
    <dbReference type="NCBI Taxonomy" id="559304"/>
    <lineage>
        <taxon>Eukaryota</taxon>
        <taxon>Fungi</taxon>
        <taxon>Dikarya</taxon>
        <taxon>Ascomycota</taxon>
        <taxon>Saccharomycotina</taxon>
        <taxon>Pichiomycetes</taxon>
        <taxon>Debaryomycetaceae</taxon>
        <taxon>Millerozyma</taxon>
    </lineage>
</organism>